<comment type="caution">
    <text evidence="2">The sequence shown here is derived from an EMBL/GenBank/DDBJ whole genome shotgun (WGS) entry which is preliminary data.</text>
</comment>
<feature type="domain" description="Prion-inhibition and propagation HeLo" evidence="1">
    <location>
        <begin position="8"/>
        <end position="191"/>
    </location>
</feature>
<accession>A0A5C6FZZ8</accession>
<dbReference type="Proteomes" id="UP000317257">
    <property type="component" value="Unassembled WGS sequence"/>
</dbReference>
<protein>
    <recommendedName>
        <fullName evidence="1">Prion-inhibition and propagation HeLo domain-containing protein</fullName>
    </recommendedName>
</protein>
<dbReference type="AlphaFoldDB" id="A0A5C6FZZ8"/>
<dbReference type="InterPro" id="IPR038305">
    <property type="entry name" value="HeLo_sf"/>
</dbReference>
<evidence type="ECO:0000313" key="2">
    <source>
        <dbReference type="EMBL" id="TWU70489.1"/>
    </source>
</evidence>
<sequence>MDPATLRGLAIGVVSLAFDVFDNCVKGFRFLSFMVDMPKDCENCRLRLFIEYSRLLAWAKAVGFIEDANHGSIAASLGTDSAELSGIISHIGRLLELFRELGERWKELSPQHSTRQDEVQIAEINELQSLLSLEAAYLKSSEKRSRKKGTNHLVSWMAKTIDGAKEIAAHPRRVRWAAVDKDAFEALLRSLT</sequence>
<proteinExistence type="predicted"/>
<reference evidence="3" key="1">
    <citation type="submission" date="2018-12" db="EMBL/GenBank/DDBJ databases">
        <title>The complete genome of Metarhizium rileyi, a key fungal pathogen of Lepidoptera.</title>
        <authorList>
            <person name="Binneck E."/>
            <person name="Lastra C.C.L."/>
            <person name="Sosa-Gomez D.R."/>
        </authorList>
    </citation>
    <scope>NUCLEOTIDE SEQUENCE [LARGE SCALE GENOMIC DNA]</scope>
    <source>
        <strain evidence="3">Cep018-CH2</strain>
    </source>
</reference>
<dbReference type="Gene3D" id="1.20.120.1020">
    <property type="entry name" value="Prion-inhibition and propagation, HeLo domain"/>
    <property type="match status" value="1"/>
</dbReference>
<name>A0A5C6FZZ8_METRR</name>
<dbReference type="EMBL" id="SBHS01000083">
    <property type="protein sequence ID" value="TWU70489.1"/>
    <property type="molecule type" value="Genomic_DNA"/>
</dbReference>
<dbReference type="InterPro" id="IPR029498">
    <property type="entry name" value="HeLo_dom"/>
</dbReference>
<organism evidence="2 3">
    <name type="scientific">Metarhizium rileyi (strain RCEF 4871)</name>
    <name type="common">Nomuraea rileyi</name>
    <dbReference type="NCBI Taxonomy" id="1649241"/>
    <lineage>
        <taxon>Eukaryota</taxon>
        <taxon>Fungi</taxon>
        <taxon>Dikarya</taxon>
        <taxon>Ascomycota</taxon>
        <taxon>Pezizomycotina</taxon>
        <taxon>Sordariomycetes</taxon>
        <taxon>Hypocreomycetidae</taxon>
        <taxon>Hypocreales</taxon>
        <taxon>Clavicipitaceae</taxon>
        <taxon>Metarhizium</taxon>
    </lineage>
</organism>
<evidence type="ECO:0000313" key="3">
    <source>
        <dbReference type="Proteomes" id="UP000317257"/>
    </source>
</evidence>
<evidence type="ECO:0000259" key="1">
    <source>
        <dbReference type="Pfam" id="PF14479"/>
    </source>
</evidence>
<gene>
    <name evidence="2" type="ORF">ED733_000710</name>
</gene>
<dbReference type="Pfam" id="PF14479">
    <property type="entry name" value="HeLo"/>
    <property type="match status" value="1"/>
</dbReference>
<dbReference type="PANTHER" id="PTHR37542">
    <property type="entry name" value="HELO DOMAIN-CONTAINING PROTEIN-RELATED"/>
    <property type="match status" value="1"/>
</dbReference>
<dbReference type="PANTHER" id="PTHR37542:SF1">
    <property type="entry name" value="PRION-INHIBITION AND PROPAGATION HELO DOMAIN-CONTAINING PROTEIN"/>
    <property type="match status" value="1"/>
</dbReference>